<name>A0ABV9CLA5_9ACTN</name>
<comment type="caution">
    <text evidence="2">The sequence shown here is derived from an EMBL/GenBank/DDBJ whole genome shotgun (WGS) entry which is preliminary data.</text>
</comment>
<dbReference type="InterPro" id="IPR007278">
    <property type="entry name" value="DUF397"/>
</dbReference>
<accession>A0ABV9CLA5</accession>
<evidence type="ECO:0000313" key="2">
    <source>
        <dbReference type="EMBL" id="MFC4533650.1"/>
    </source>
</evidence>
<keyword evidence="3" id="KW-1185">Reference proteome</keyword>
<dbReference type="Proteomes" id="UP001596004">
    <property type="component" value="Unassembled WGS sequence"/>
</dbReference>
<evidence type="ECO:0000259" key="1">
    <source>
        <dbReference type="Pfam" id="PF04149"/>
    </source>
</evidence>
<proteinExistence type="predicted"/>
<feature type="domain" description="DUF397" evidence="1">
    <location>
        <begin position="9"/>
        <end position="61"/>
    </location>
</feature>
<organism evidence="2 3">
    <name type="scientific">Sphaerisporangium dianthi</name>
    <dbReference type="NCBI Taxonomy" id="1436120"/>
    <lineage>
        <taxon>Bacteria</taxon>
        <taxon>Bacillati</taxon>
        <taxon>Actinomycetota</taxon>
        <taxon>Actinomycetes</taxon>
        <taxon>Streptosporangiales</taxon>
        <taxon>Streptosporangiaceae</taxon>
        <taxon>Sphaerisporangium</taxon>
    </lineage>
</organism>
<evidence type="ECO:0000313" key="3">
    <source>
        <dbReference type="Proteomes" id="UP001596004"/>
    </source>
</evidence>
<sequence length="67" mass="6855">MIDVENALWRKSTHSGSDGGNCVEVASDLPRVVAVRDGKCPSGPALVCAPAGWSAFLSGIKDGALDV</sequence>
<dbReference type="RefSeq" id="WP_380843307.1">
    <property type="nucleotide sequence ID" value="NZ_JBHSFP010000016.1"/>
</dbReference>
<reference evidence="3" key="1">
    <citation type="journal article" date="2019" name="Int. J. Syst. Evol. Microbiol.">
        <title>The Global Catalogue of Microorganisms (GCM) 10K type strain sequencing project: providing services to taxonomists for standard genome sequencing and annotation.</title>
        <authorList>
            <consortium name="The Broad Institute Genomics Platform"/>
            <consortium name="The Broad Institute Genome Sequencing Center for Infectious Disease"/>
            <person name="Wu L."/>
            <person name="Ma J."/>
        </authorList>
    </citation>
    <scope>NUCLEOTIDE SEQUENCE [LARGE SCALE GENOMIC DNA]</scope>
    <source>
        <strain evidence="3">CGMCC 4.7132</strain>
    </source>
</reference>
<dbReference type="EMBL" id="JBHSFP010000016">
    <property type="protein sequence ID" value="MFC4533650.1"/>
    <property type="molecule type" value="Genomic_DNA"/>
</dbReference>
<protein>
    <submittedName>
        <fullName evidence="2">DUF397 domain-containing protein</fullName>
    </submittedName>
</protein>
<dbReference type="Pfam" id="PF04149">
    <property type="entry name" value="DUF397"/>
    <property type="match status" value="1"/>
</dbReference>
<gene>
    <name evidence="2" type="ORF">ACFO60_23030</name>
</gene>